<protein>
    <submittedName>
        <fullName evidence="2">Uncharacterized protein</fullName>
    </submittedName>
</protein>
<sequence>MSYRVLEQPSDLFDAIRDTLLDRVQAIRVGNYDEFGSAVVGGDGINGEVLIEFERAMPTDRWPDGRYGYDYAITLHCVVGRHSHRAALEAVNLSAAVQRVATDALWGLPFDQIKRPEQLRAEPSFFKDGADGYDAWGVSFNQRISLGPSLVEEDPVTTGVPGIAWLSRDPTLDPDDEASYEPLTTE</sequence>
<dbReference type="EMBL" id="EU399241">
    <property type="protein sequence ID" value="ABY90376.1"/>
    <property type="molecule type" value="Genomic_DNA"/>
</dbReference>
<dbReference type="RefSeq" id="YP_001686744.1">
    <property type="nucleotide sequence ID" value="NC_010342.1"/>
</dbReference>
<feature type="region of interest" description="Disordered" evidence="1">
    <location>
        <begin position="162"/>
        <end position="186"/>
    </location>
</feature>
<evidence type="ECO:0000313" key="3">
    <source>
        <dbReference type="Proteomes" id="UP000001179"/>
    </source>
</evidence>
<dbReference type="GeneID" id="5912366"/>
<dbReference type="KEGG" id="vg:5912366"/>
<organism evidence="2 3">
    <name type="scientific">Halomonas phage phiHAP-1 (isolate -/Gulf of Mexico/-/2001)</name>
    <name type="common">Bacteriophage phiHAP-1</name>
    <dbReference type="NCBI Taxonomy" id="1283337"/>
    <lineage>
        <taxon>Viruses</taxon>
        <taxon>Duplodnaviria</taxon>
        <taxon>Heunggongvirae</taxon>
        <taxon>Uroviricota</taxon>
        <taxon>Caudoviricetes</taxon>
        <taxon>Hapunavirus</taxon>
        <taxon>Hapunavirus HAP1</taxon>
    </lineage>
</organism>
<gene>
    <name evidence="2" type="ORF">HAPgp08</name>
</gene>
<organismHost>
    <name type="scientific">Vreelandella aquamarina</name>
    <dbReference type="NCBI Taxonomy" id="77097"/>
</organismHost>
<keyword evidence="3" id="KW-1185">Reference proteome</keyword>
<accession>B0ZSF6</accession>
<evidence type="ECO:0000256" key="1">
    <source>
        <dbReference type="SAM" id="MobiDB-lite"/>
    </source>
</evidence>
<proteinExistence type="predicted"/>
<evidence type="ECO:0000313" key="2">
    <source>
        <dbReference type="EMBL" id="ABY90376.1"/>
    </source>
</evidence>
<dbReference type="Proteomes" id="UP000001179">
    <property type="component" value="Segment"/>
</dbReference>
<reference evidence="2 3" key="1">
    <citation type="journal article" date="2008" name="J. Virol.">
        <title>The temperate marine phage PhiHAP-1 of Halomonas aquamarina possesses a linear plasmid-like prophage genome.</title>
        <authorList>
            <person name="Mobberley J.M."/>
            <person name="Authement R.N."/>
            <person name="Segall A.M."/>
            <person name="Paul J.H."/>
        </authorList>
    </citation>
    <scope>NUCLEOTIDE SEQUENCE</scope>
</reference>
<name>B0ZSF6_BPHA1</name>